<dbReference type="NCBIfam" id="TIGR00482">
    <property type="entry name" value="nicotinate (nicotinamide) nucleotide adenylyltransferase"/>
    <property type="match status" value="1"/>
</dbReference>
<dbReference type="AlphaFoldDB" id="A0A433VLY4"/>
<evidence type="ECO:0000259" key="11">
    <source>
        <dbReference type="Pfam" id="PF01467"/>
    </source>
</evidence>
<name>A0A433VLY4_9CYAN</name>
<keyword evidence="8 10" id="KW-0520">NAD</keyword>
<dbReference type="UniPathway" id="UPA00253">
    <property type="reaction ID" value="UER00332"/>
</dbReference>
<dbReference type="EC" id="2.7.7.18" evidence="10"/>
<dbReference type="InterPro" id="IPR014729">
    <property type="entry name" value="Rossmann-like_a/b/a_fold"/>
</dbReference>
<evidence type="ECO:0000313" key="13">
    <source>
        <dbReference type="Proteomes" id="UP000271624"/>
    </source>
</evidence>
<feature type="domain" description="Cytidyltransferase-like" evidence="11">
    <location>
        <begin position="5"/>
        <end position="168"/>
    </location>
</feature>
<evidence type="ECO:0000256" key="2">
    <source>
        <dbReference type="ARBA" id="ARBA00005019"/>
    </source>
</evidence>
<dbReference type="EMBL" id="RSCL01000005">
    <property type="protein sequence ID" value="RUT07106.1"/>
    <property type="molecule type" value="Genomic_DNA"/>
</dbReference>
<protein>
    <recommendedName>
        <fullName evidence="10">Probable nicotinate-nucleotide adenylyltransferase</fullName>
        <ecNumber evidence="10">2.7.7.18</ecNumber>
    </recommendedName>
    <alternativeName>
        <fullName evidence="10">Deamido-NAD(+) diphosphorylase</fullName>
    </alternativeName>
    <alternativeName>
        <fullName evidence="10">Deamido-NAD(+) pyrophosphorylase</fullName>
    </alternativeName>
    <alternativeName>
        <fullName evidence="10">Nicotinate mononucleotide adenylyltransferase</fullName>
        <shortName evidence="10">NaMN adenylyltransferase</shortName>
    </alternativeName>
</protein>
<sequence length="202" mass="22701">MQIALFGTSADPPTAGHQKVLKWLSECFDLVAVWAAENPFKSHKVSLEHRVIMLQMLIDGIESHPSNVHLQQDLSSLRTLETLDKAKQKWHSAEYTLVVGSDLLTQLPRWYRIEDLLQQVKLLVVPRPGYAINETSMLRVKQLSVQGGAKITIAPITGLDVSSTSYREHGNSDALTPSVIDYINQQHLYKCQDVTQNCLNAR</sequence>
<dbReference type="OrthoDB" id="5295945at2"/>
<dbReference type="SUPFAM" id="SSF52374">
    <property type="entry name" value="Nucleotidylyl transferase"/>
    <property type="match status" value="1"/>
</dbReference>
<proteinExistence type="inferred from homology"/>
<evidence type="ECO:0000256" key="6">
    <source>
        <dbReference type="ARBA" id="ARBA00022741"/>
    </source>
</evidence>
<reference evidence="12" key="1">
    <citation type="submission" date="2018-12" db="EMBL/GenBank/DDBJ databases">
        <authorList>
            <person name="Will S."/>
            <person name="Neumann-Schaal M."/>
            <person name="Henke P."/>
        </authorList>
    </citation>
    <scope>NUCLEOTIDE SEQUENCE</scope>
    <source>
        <strain evidence="12">PCC 7102</strain>
    </source>
</reference>
<dbReference type="InterPro" id="IPR005248">
    <property type="entry name" value="NadD/NMNAT"/>
</dbReference>
<dbReference type="CDD" id="cd02165">
    <property type="entry name" value="NMNAT"/>
    <property type="match status" value="1"/>
</dbReference>
<keyword evidence="3 10" id="KW-0662">Pyridine nucleotide biosynthesis</keyword>
<accession>A0A433VLY4</accession>
<dbReference type="PANTHER" id="PTHR39321">
    <property type="entry name" value="NICOTINATE-NUCLEOTIDE ADENYLYLTRANSFERASE-RELATED"/>
    <property type="match status" value="1"/>
</dbReference>
<evidence type="ECO:0000313" key="12">
    <source>
        <dbReference type="EMBL" id="RUT07106.1"/>
    </source>
</evidence>
<evidence type="ECO:0000256" key="3">
    <source>
        <dbReference type="ARBA" id="ARBA00022642"/>
    </source>
</evidence>
<dbReference type="Gene3D" id="3.40.50.620">
    <property type="entry name" value="HUPs"/>
    <property type="match status" value="1"/>
</dbReference>
<dbReference type="Proteomes" id="UP000271624">
    <property type="component" value="Unassembled WGS sequence"/>
</dbReference>
<gene>
    <name evidence="10 12" type="primary">nadD</name>
    <name evidence="12" type="ORF">DSM106972_023670</name>
</gene>
<evidence type="ECO:0000256" key="4">
    <source>
        <dbReference type="ARBA" id="ARBA00022679"/>
    </source>
</evidence>
<dbReference type="NCBIfam" id="TIGR00125">
    <property type="entry name" value="cyt_tran_rel"/>
    <property type="match status" value="1"/>
</dbReference>
<comment type="caution">
    <text evidence="12">The sequence shown here is derived from an EMBL/GenBank/DDBJ whole genome shotgun (WGS) entry which is preliminary data.</text>
</comment>
<dbReference type="HAMAP" id="MF_00244">
    <property type="entry name" value="NaMN_adenylyltr"/>
    <property type="match status" value="1"/>
</dbReference>
<evidence type="ECO:0000256" key="8">
    <source>
        <dbReference type="ARBA" id="ARBA00023027"/>
    </source>
</evidence>
<comment type="catalytic activity">
    <reaction evidence="9 10">
        <text>nicotinate beta-D-ribonucleotide + ATP + H(+) = deamido-NAD(+) + diphosphate</text>
        <dbReference type="Rhea" id="RHEA:22860"/>
        <dbReference type="ChEBI" id="CHEBI:15378"/>
        <dbReference type="ChEBI" id="CHEBI:30616"/>
        <dbReference type="ChEBI" id="CHEBI:33019"/>
        <dbReference type="ChEBI" id="CHEBI:57502"/>
        <dbReference type="ChEBI" id="CHEBI:58437"/>
        <dbReference type="EC" id="2.7.7.18"/>
    </reaction>
</comment>
<keyword evidence="13" id="KW-1185">Reference proteome</keyword>
<comment type="pathway">
    <text evidence="2 10">Cofactor biosynthesis; NAD(+) biosynthesis; deamido-NAD(+) from nicotinate D-ribonucleotide: step 1/1.</text>
</comment>
<evidence type="ECO:0000256" key="9">
    <source>
        <dbReference type="ARBA" id="ARBA00048721"/>
    </source>
</evidence>
<keyword evidence="4 10" id="KW-0808">Transferase</keyword>
<dbReference type="Pfam" id="PF01467">
    <property type="entry name" value="CTP_transf_like"/>
    <property type="match status" value="1"/>
</dbReference>
<dbReference type="NCBIfam" id="NF000842">
    <property type="entry name" value="PRK00071.2-1"/>
    <property type="match status" value="1"/>
</dbReference>
<organism evidence="12 13">
    <name type="scientific">Dulcicalothrix desertica PCC 7102</name>
    <dbReference type="NCBI Taxonomy" id="232991"/>
    <lineage>
        <taxon>Bacteria</taxon>
        <taxon>Bacillati</taxon>
        <taxon>Cyanobacteriota</taxon>
        <taxon>Cyanophyceae</taxon>
        <taxon>Nostocales</taxon>
        <taxon>Calotrichaceae</taxon>
        <taxon>Dulcicalothrix</taxon>
    </lineage>
</organism>
<dbReference type="GO" id="GO:0005524">
    <property type="term" value="F:ATP binding"/>
    <property type="evidence" value="ECO:0007669"/>
    <property type="project" value="UniProtKB-KW"/>
</dbReference>
<evidence type="ECO:0000256" key="10">
    <source>
        <dbReference type="HAMAP-Rule" id="MF_00244"/>
    </source>
</evidence>
<comment type="function">
    <text evidence="1 10">Catalyzes the reversible adenylation of nicotinate mononucleotide (NaMN) to nicotinic acid adenine dinucleotide (NaAD).</text>
</comment>
<keyword evidence="6 10" id="KW-0547">Nucleotide-binding</keyword>
<dbReference type="GO" id="GO:0004515">
    <property type="term" value="F:nicotinate-nucleotide adenylyltransferase activity"/>
    <property type="evidence" value="ECO:0007669"/>
    <property type="project" value="UniProtKB-UniRule"/>
</dbReference>
<evidence type="ECO:0000256" key="5">
    <source>
        <dbReference type="ARBA" id="ARBA00022695"/>
    </source>
</evidence>
<dbReference type="RefSeq" id="WP_127080951.1">
    <property type="nucleotide sequence ID" value="NZ_RSCL01000005.1"/>
</dbReference>
<dbReference type="PANTHER" id="PTHR39321:SF3">
    <property type="entry name" value="PHOSPHOPANTETHEINE ADENYLYLTRANSFERASE"/>
    <property type="match status" value="1"/>
</dbReference>
<keyword evidence="5 10" id="KW-0548">Nucleotidyltransferase</keyword>
<reference evidence="12" key="2">
    <citation type="journal article" date="2019" name="Genome Biol. Evol.">
        <title>Day and night: Metabolic profiles and evolutionary relationships of six axenic non-marine cyanobacteria.</title>
        <authorList>
            <person name="Will S.E."/>
            <person name="Henke P."/>
            <person name="Boedeker C."/>
            <person name="Huang S."/>
            <person name="Brinkmann H."/>
            <person name="Rohde M."/>
            <person name="Jarek M."/>
            <person name="Friedl T."/>
            <person name="Seufert S."/>
            <person name="Schumacher M."/>
            <person name="Overmann J."/>
            <person name="Neumann-Schaal M."/>
            <person name="Petersen J."/>
        </authorList>
    </citation>
    <scope>NUCLEOTIDE SEQUENCE [LARGE SCALE GENOMIC DNA]</scope>
    <source>
        <strain evidence="12">PCC 7102</strain>
    </source>
</reference>
<keyword evidence="7 10" id="KW-0067">ATP-binding</keyword>
<dbReference type="InterPro" id="IPR004821">
    <property type="entry name" value="Cyt_trans-like"/>
</dbReference>
<evidence type="ECO:0000256" key="1">
    <source>
        <dbReference type="ARBA" id="ARBA00002324"/>
    </source>
</evidence>
<dbReference type="GO" id="GO:0009435">
    <property type="term" value="P:NAD+ biosynthetic process"/>
    <property type="evidence" value="ECO:0007669"/>
    <property type="project" value="UniProtKB-UniRule"/>
</dbReference>
<comment type="similarity">
    <text evidence="10">Belongs to the NadD family.</text>
</comment>
<evidence type="ECO:0000256" key="7">
    <source>
        <dbReference type="ARBA" id="ARBA00022840"/>
    </source>
</evidence>